<dbReference type="Pfam" id="PF01156">
    <property type="entry name" value="IU_nuc_hydro"/>
    <property type="match status" value="1"/>
</dbReference>
<keyword evidence="2" id="KW-0326">Glycosidase</keyword>
<evidence type="ECO:0000256" key="2">
    <source>
        <dbReference type="ARBA" id="ARBA00023295"/>
    </source>
</evidence>
<dbReference type="GO" id="GO:0006152">
    <property type="term" value="P:purine nucleoside catabolic process"/>
    <property type="evidence" value="ECO:0007669"/>
    <property type="project" value="TreeGrafter"/>
</dbReference>
<dbReference type="SUPFAM" id="SSF53590">
    <property type="entry name" value="Nucleoside hydrolase"/>
    <property type="match status" value="1"/>
</dbReference>
<dbReference type="GO" id="GO:0005829">
    <property type="term" value="C:cytosol"/>
    <property type="evidence" value="ECO:0007669"/>
    <property type="project" value="TreeGrafter"/>
</dbReference>
<dbReference type="GO" id="GO:0008477">
    <property type="term" value="F:purine nucleosidase activity"/>
    <property type="evidence" value="ECO:0007669"/>
    <property type="project" value="TreeGrafter"/>
</dbReference>
<reference evidence="4" key="1">
    <citation type="journal article" date="2021" name="PeerJ">
        <title>Extensive microbial diversity within the chicken gut microbiome revealed by metagenomics and culture.</title>
        <authorList>
            <person name="Gilroy R."/>
            <person name="Ravi A."/>
            <person name="Getino M."/>
            <person name="Pursley I."/>
            <person name="Horton D.L."/>
            <person name="Alikhan N.F."/>
            <person name="Baker D."/>
            <person name="Gharbi K."/>
            <person name="Hall N."/>
            <person name="Watson M."/>
            <person name="Adriaenssens E.M."/>
            <person name="Foster-Nyarko E."/>
            <person name="Jarju S."/>
            <person name="Secka A."/>
            <person name="Antonio M."/>
            <person name="Oren A."/>
            <person name="Chaudhuri R.R."/>
            <person name="La Ragione R."/>
            <person name="Hildebrand F."/>
            <person name="Pallen M.J."/>
        </authorList>
    </citation>
    <scope>NUCLEOTIDE SEQUENCE</scope>
    <source>
        <strain evidence="4">ChiGjej2B2-7701</strain>
    </source>
</reference>
<sequence length="315" mass="33663">MAGAKDIIIDCDPGQDDAVALLLAVGDSRVNLLGVTTVGGNQSLPKVTRNARAVLEAAHARDVCVHAGSARPLVRRLRVAAEVHGETGLDGVRLPEPVRPLDEGHAVAWIIETVMAREPGTVTLVALGPLTNIALAARMEPRIVERVREVVLMGGAVHEGNASPVAEFNIATDPEAAHIVFHEAWPLTMVGLDVTHQALCTPEVQRRIAGLDSDIASHVCGMMDFFRRAYRANRAFPDPPVHDPCAVAYVIDPGVMEVRRCPVDIELAGTVTAGMTVADLRGPEPDARACHTQVGVRLDVERFWNLVVSAIEAIG</sequence>
<dbReference type="PROSITE" id="PS01247">
    <property type="entry name" value="IUNH"/>
    <property type="match status" value="1"/>
</dbReference>
<dbReference type="CDD" id="cd02651">
    <property type="entry name" value="nuc_hydro_IU_UC_XIUA"/>
    <property type="match status" value="1"/>
</dbReference>
<gene>
    <name evidence="4" type="ORF">K8U80_08175</name>
</gene>
<dbReference type="InterPro" id="IPR036452">
    <property type="entry name" value="Ribo_hydro-like"/>
</dbReference>
<evidence type="ECO:0000259" key="3">
    <source>
        <dbReference type="Pfam" id="PF01156"/>
    </source>
</evidence>
<protein>
    <submittedName>
        <fullName evidence="4">Nucleoside hydrolase</fullName>
    </submittedName>
</protein>
<feature type="domain" description="Inosine/uridine-preferring nucleoside hydrolase" evidence="3">
    <location>
        <begin position="7"/>
        <end position="305"/>
    </location>
</feature>
<comment type="caution">
    <text evidence="4">The sequence shown here is derived from an EMBL/GenBank/DDBJ whole genome shotgun (WGS) entry which is preliminary data.</text>
</comment>
<dbReference type="InterPro" id="IPR023186">
    <property type="entry name" value="IUNH"/>
</dbReference>
<dbReference type="Gene3D" id="3.90.245.10">
    <property type="entry name" value="Ribonucleoside hydrolase-like"/>
    <property type="match status" value="1"/>
</dbReference>
<keyword evidence="1 4" id="KW-0378">Hydrolase</keyword>
<dbReference type="InterPro" id="IPR001910">
    <property type="entry name" value="Inosine/uridine_hydrolase_dom"/>
</dbReference>
<evidence type="ECO:0000313" key="5">
    <source>
        <dbReference type="Proteomes" id="UP000746751"/>
    </source>
</evidence>
<proteinExistence type="predicted"/>
<dbReference type="GO" id="GO:0045437">
    <property type="term" value="F:uridine nucleosidase activity"/>
    <property type="evidence" value="ECO:0007669"/>
    <property type="project" value="UniProtKB-ARBA"/>
</dbReference>
<organism evidence="4 5">
    <name type="scientific">Collinsella ihumii</name>
    <dbReference type="NCBI Taxonomy" id="1720204"/>
    <lineage>
        <taxon>Bacteria</taxon>
        <taxon>Bacillati</taxon>
        <taxon>Actinomycetota</taxon>
        <taxon>Coriobacteriia</taxon>
        <taxon>Coriobacteriales</taxon>
        <taxon>Coriobacteriaceae</taxon>
        <taxon>Collinsella</taxon>
    </lineage>
</organism>
<name>A0A921IPQ9_9ACTN</name>
<evidence type="ECO:0000256" key="1">
    <source>
        <dbReference type="ARBA" id="ARBA00022801"/>
    </source>
</evidence>
<dbReference type="Proteomes" id="UP000746751">
    <property type="component" value="Unassembled WGS sequence"/>
</dbReference>
<evidence type="ECO:0000313" key="4">
    <source>
        <dbReference type="EMBL" id="HJG31355.1"/>
    </source>
</evidence>
<dbReference type="EMBL" id="DYVF01000049">
    <property type="protein sequence ID" value="HJG31355.1"/>
    <property type="molecule type" value="Genomic_DNA"/>
</dbReference>
<reference evidence="4" key="2">
    <citation type="submission" date="2021-09" db="EMBL/GenBank/DDBJ databases">
        <authorList>
            <person name="Gilroy R."/>
        </authorList>
    </citation>
    <scope>NUCLEOTIDE SEQUENCE</scope>
    <source>
        <strain evidence="4">ChiGjej2B2-7701</strain>
    </source>
</reference>
<accession>A0A921IPQ9</accession>
<dbReference type="PANTHER" id="PTHR12304">
    <property type="entry name" value="INOSINE-URIDINE PREFERRING NUCLEOSIDE HYDROLASE"/>
    <property type="match status" value="1"/>
</dbReference>
<dbReference type="AlphaFoldDB" id="A0A921IPQ9"/>
<dbReference type="PANTHER" id="PTHR12304:SF4">
    <property type="entry name" value="URIDINE NUCLEOSIDASE"/>
    <property type="match status" value="1"/>
</dbReference>
<dbReference type="InterPro" id="IPR015910">
    <property type="entry name" value="I/U_nuclsd_hydro_CS"/>
</dbReference>